<name>A0AAU7FEX9_9NEIS</name>
<protein>
    <submittedName>
        <fullName evidence="1">Prepilin-type N-terminal cleavage/methylation domain-containing protein</fullName>
    </submittedName>
</protein>
<sequence length="495" mass="52978">MTGNSPIKENMMLKRNSQLKKYHLGFSLIEMLVAVFIFSIGLLAVASLQAKLVSHGATNKESNIAESLAKQKMEELRRRGFDFLPANGSDTPSSFNSDFNSTFTRKWTISNGPTIDSRLVTVTMSWKDKNNLNRNFSILSYITKFDPVDFADLTLPPGTTSDPINTIVNWKPGGNYYKKDVIVKYKDSNGETKYYMSNNDHADAWNATDPGNDTTNWALVNFIQGTLQWTPNNATTHSVCELRFGDFNSLPVKLTDPEVTAFGTKNNGSIDPSEINGGITTRRCSPNMLSGIGVLSTKYACALKAGESKKLFVQCEIEDGSGGTTIMGPVGPYSSTQNDVNLSLCQNGGSCIMTTPAPTAVPTATPITTPTAVPTATPVVTATSVPTPTSSATPKPSATVQITINMANSNKKNGTSCTLQVLTAGTVCAASSWSTAAVSSGNGTDTRNYSTTCTLTGSSADINLQCGNTTKNTWSGWISKTITPGNTTTYTFNGF</sequence>
<evidence type="ECO:0000313" key="1">
    <source>
        <dbReference type="EMBL" id="XBM02296.1"/>
    </source>
</evidence>
<dbReference type="RefSeq" id="WP_348946570.1">
    <property type="nucleotide sequence ID" value="NZ_CP157355.1"/>
</dbReference>
<proteinExistence type="predicted"/>
<organism evidence="1">
    <name type="scientific">Chitinibacter mangrovi</name>
    <dbReference type="NCBI Taxonomy" id="3153927"/>
    <lineage>
        <taxon>Bacteria</taxon>
        <taxon>Pseudomonadati</taxon>
        <taxon>Pseudomonadota</taxon>
        <taxon>Betaproteobacteria</taxon>
        <taxon>Neisseriales</taxon>
        <taxon>Chitinibacteraceae</taxon>
        <taxon>Chitinibacter</taxon>
    </lineage>
</organism>
<dbReference type="AlphaFoldDB" id="A0AAU7FEX9"/>
<accession>A0AAU7FEX9</accession>
<dbReference type="EMBL" id="CP157355">
    <property type="protein sequence ID" value="XBM02296.1"/>
    <property type="molecule type" value="Genomic_DNA"/>
</dbReference>
<dbReference type="KEGG" id="cmav:ABHF33_08525"/>
<dbReference type="Pfam" id="PF07963">
    <property type="entry name" value="N_methyl"/>
    <property type="match status" value="1"/>
</dbReference>
<reference evidence="1" key="1">
    <citation type="submission" date="2024-05" db="EMBL/GenBank/DDBJ databases">
        <authorList>
            <person name="Yang L."/>
            <person name="Pan L."/>
        </authorList>
    </citation>
    <scope>NUCLEOTIDE SEQUENCE</scope>
    <source>
        <strain evidence="1">FCG-7</strain>
    </source>
</reference>
<dbReference type="NCBIfam" id="TIGR02532">
    <property type="entry name" value="IV_pilin_GFxxxE"/>
    <property type="match status" value="1"/>
</dbReference>
<dbReference type="InterPro" id="IPR012902">
    <property type="entry name" value="N_methyl_site"/>
</dbReference>
<gene>
    <name evidence="1" type="ORF">ABHF33_08525</name>
</gene>